<sequence length="451" mass="49543">MSYHVKLGWKIFASLSPQGAEKTARSNPLFNIKGGRSFLRTLGGNPRAPYEPTTVEPTKNFHSALRSSKIELGIEGKQLSFTMPFDQMQQRLQVTIGLRKYFSCICASVKLQEFSVDDLATIFEFQDLKAHKALFGIISEILAVITSGNIAKKKLSGYPKIFPVVQVTDLGVQAGDVLHSLVEILTRHPIDERDVVDSVLEKNKSHKIDSTLVLIDKQGVLSYLPPGCTRYQADGNLQRFQNASSLLEFANAIRQDIRAGLTFESRIDRIVNDAKYFLPDSISSQKMWELLVQELSMQYELEQEGKLHLSPGITAALPSQHNSVLVQQFFSKEISMGDKYNVTGQVGAVGPNSRAERNIFNQVLQQAASTIDLPALALELAMLRNSMREQATEIEHDQAVVSIGAAESAAKQQNGVDALEHLKSAGKWAFDVATTIGATIAAAAIQTAIGL</sequence>
<keyword evidence="2" id="KW-1185">Reference proteome</keyword>
<reference evidence="1 2" key="1">
    <citation type="submission" date="2020-08" db="EMBL/GenBank/DDBJ databases">
        <authorList>
            <person name="Kim C.M."/>
        </authorList>
    </citation>
    <scope>NUCLEOTIDE SEQUENCE [LARGE SCALE GENOMIC DNA]</scope>
    <source>
        <strain evidence="1 2">UL070</strain>
    </source>
</reference>
<accession>A0A7W4QBT4</accession>
<evidence type="ECO:0000313" key="1">
    <source>
        <dbReference type="EMBL" id="MBB2496994.1"/>
    </source>
</evidence>
<name>A0A7W4QBT4_9GAMM</name>
<protein>
    <submittedName>
        <fullName evidence="1">Uncharacterized protein</fullName>
    </submittedName>
</protein>
<comment type="caution">
    <text evidence="1">The sequence shown here is derived from an EMBL/GenBank/DDBJ whole genome shotgun (WGS) entry which is preliminary data.</text>
</comment>
<dbReference type="RefSeq" id="WP_183090518.1">
    <property type="nucleotide sequence ID" value="NZ_JACJUD010000006.1"/>
</dbReference>
<dbReference type="EMBL" id="JACJUD010000006">
    <property type="protein sequence ID" value="MBB2496994.1"/>
    <property type="molecule type" value="Genomic_DNA"/>
</dbReference>
<organism evidence="1 2">
    <name type="scientific">Aquipseudomonas ullengensis</name>
    <dbReference type="NCBI Taxonomy" id="2759166"/>
    <lineage>
        <taxon>Bacteria</taxon>
        <taxon>Pseudomonadati</taxon>
        <taxon>Pseudomonadota</taxon>
        <taxon>Gammaproteobacteria</taxon>
        <taxon>Pseudomonadales</taxon>
        <taxon>Pseudomonadaceae</taxon>
        <taxon>Aquipseudomonas</taxon>
    </lineage>
</organism>
<dbReference type="Proteomes" id="UP000542720">
    <property type="component" value="Unassembled WGS sequence"/>
</dbReference>
<evidence type="ECO:0000313" key="2">
    <source>
        <dbReference type="Proteomes" id="UP000542720"/>
    </source>
</evidence>
<dbReference type="AlphaFoldDB" id="A0A7W4QBT4"/>
<proteinExistence type="predicted"/>
<gene>
    <name evidence="1" type="ORF">H3H51_18365</name>
</gene>